<evidence type="ECO:0000313" key="3">
    <source>
        <dbReference type="EMBL" id="KAF1850322.1"/>
    </source>
</evidence>
<dbReference type="Proteomes" id="UP000800039">
    <property type="component" value="Unassembled WGS sequence"/>
</dbReference>
<comment type="caution">
    <text evidence="3">The sequence shown here is derived from an EMBL/GenBank/DDBJ whole genome shotgun (WGS) entry which is preliminary data.</text>
</comment>
<protein>
    <submittedName>
        <fullName evidence="3">Uncharacterized protein</fullName>
    </submittedName>
</protein>
<name>A0A9P4GR81_9PLEO</name>
<evidence type="ECO:0000313" key="4">
    <source>
        <dbReference type="Proteomes" id="UP000800039"/>
    </source>
</evidence>
<keyword evidence="2" id="KW-0732">Signal</keyword>
<reference evidence="3" key="1">
    <citation type="submission" date="2020-01" db="EMBL/GenBank/DDBJ databases">
        <authorList>
            <consortium name="DOE Joint Genome Institute"/>
            <person name="Haridas S."/>
            <person name="Albert R."/>
            <person name="Binder M."/>
            <person name="Bloem J."/>
            <person name="Labutti K."/>
            <person name="Salamov A."/>
            <person name="Andreopoulos B."/>
            <person name="Baker S.E."/>
            <person name="Barry K."/>
            <person name="Bills G."/>
            <person name="Bluhm B.H."/>
            <person name="Cannon C."/>
            <person name="Castanera R."/>
            <person name="Culley D.E."/>
            <person name="Daum C."/>
            <person name="Ezra D."/>
            <person name="Gonzalez J.B."/>
            <person name="Henrissat B."/>
            <person name="Kuo A."/>
            <person name="Liang C."/>
            <person name="Lipzen A."/>
            <person name="Lutzoni F."/>
            <person name="Magnuson J."/>
            <person name="Mondo S."/>
            <person name="Nolan M."/>
            <person name="Ohm R."/>
            <person name="Pangilinan J."/>
            <person name="Park H.-J."/>
            <person name="Ramirez L."/>
            <person name="Alfaro M."/>
            <person name="Sun H."/>
            <person name="Tritt A."/>
            <person name="Yoshinaga Y."/>
            <person name="Zwiers L.-H."/>
            <person name="Turgeon B.G."/>
            <person name="Goodwin S.B."/>
            <person name="Spatafora J.W."/>
            <person name="Crous P.W."/>
            <person name="Grigoriev I.V."/>
        </authorList>
    </citation>
    <scope>NUCLEOTIDE SEQUENCE</scope>
    <source>
        <strain evidence="3">CBS 394.84</strain>
    </source>
</reference>
<feature type="signal peptide" evidence="2">
    <location>
        <begin position="1"/>
        <end position="18"/>
    </location>
</feature>
<dbReference type="EMBL" id="ML976614">
    <property type="protein sequence ID" value="KAF1850322.1"/>
    <property type="molecule type" value="Genomic_DNA"/>
</dbReference>
<evidence type="ECO:0000256" key="1">
    <source>
        <dbReference type="SAM" id="MobiDB-lite"/>
    </source>
</evidence>
<dbReference type="GeneID" id="63849647"/>
<dbReference type="RefSeq" id="XP_040792885.1">
    <property type="nucleotide sequence ID" value="XM_040932396.1"/>
</dbReference>
<dbReference type="AlphaFoldDB" id="A0A9P4GR81"/>
<keyword evidence="4" id="KW-1185">Reference proteome</keyword>
<proteinExistence type="predicted"/>
<feature type="region of interest" description="Disordered" evidence="1">
    <location>
        <begin position="59"/>
        <end position="81"/>
    </location>
</feature>
<evidence type="ECO:0000256" key="2">
    <source>
        <dbReference type="SAM" id="SignalP"/>
    </source>
</evidence>
<gene>
    <name evidence="3" type="ORF">K460DRAFT_361131</name>
</gene>
<organism evidence="3 4">
    <name type="scientific">Cucurbitaria berberidis CBS 394.84</name>
    <dbReference type="NCBI Taxonomy" id="1168544"/>
    <lineage>
        <taxon>Eukaryota</taxon>
        <taxon>Fungi</taxon>
        <taxon>Dikarya</taxon>
        <taxon>Ascomycota</taxon>
        <taxon>Pezizomycotina</taxon>
        <taxon>Dothideomycetes</taxon>
        <taxon>Pleosporomycetidae</taxon>
        <taxon>Pleosporales</taxon>
        <taxon>Pleosporineae</taxon>
        <taxon>Cucurbitariaceae</taxon>
        <taxon>Cucurbitaria</taxon>
    </lineage>
</organism>
<sequence length="174" mass="19227">MHISTPFLLLAISIATTAYPLPLSKLERSIPHPESVDALSDAFSLGSLPLKRTVKSWANDDAPAPEADDEASIRKRDSQYEDAKLSPMWKDITGPDGCLPKYIEMFGERREMWHPPGYKVCGEGDRQKIAGRGLLDKLKDLGKSVGDEVKGGFEQVKEELGKIKITPPKVDIPQ</sequence>
<feature type="chain" id="PRO_5040344463" evidence="2">
    <location>
        <begin position="19"/>
        <end position="174"/>
    </location>
</feature>
<accession>A0A9P4GR81</accession>
<feature type="compositionally biased region" description="Basic and acidic residues" evidence="1">
    <location>
        <begin position="71"/>
        <end position="81"/>
    </location>
</feature>